<proteinExistence type="predicted"/>
<name>A0ABN8CIZ9_9STRA</name>
<protein>
    <submittedName>
        <fullName evidence="1">Uncharacterized protein</fullName>
    </submittedName>
</protein>
<dbReference type="EMBL" id="CAKLBC010001667">
    <property type="protein sequence ID" value="CAH0493161.1"/>
    <property type="molecule type" value="Genomic_DNA"/>
</dbReference>
<dbReference type="Proteomes" id="UP001157938">
    <property type="component" value="Unassembled WGS sequence"/>
</dbReference>
<keyword evidence="2" id="KW-1185">Reference proteome</keyword>
<gene>
    <name evidence="1" type="ORF">PFR001_LOCUS8317</name>
</gene>
<evidence type="ECO:0000313" key="1">
    <source>
        <dbReference type="EMBL" id="CAH0493161.1"/>
    </source>
</evidence>
<sequence length="150" mass="17111">MAFCQLHRPPLTIRQVAVVSKYEDGYNTEAIAALVLAAPQKPERLAALVLAAPQKPERLAALGKPHPLQLGGDSYFHRLKSQICAMYAVTMKKMLWVRNPICDKSEYLLPERRRLILRERKAMKPISFNRYFSVEQRESLGPSWSSVHPL</sequence>
<reference evidence="1 2" key="1">
    <citation type="submission" date="2021-11" db="EMBL/GenBank/DDBJ databases">
        <authorList>
            <person name="Islam A."/>
            <person name="Islam S."/>
            <person name="Flora M.S."/>
            <person name="Rahman M."/>
            <person name="Ziaur R.M."/>
            <person name="Epstein J.H."/>
            <person name="Hassan M."/>
            <person name="Klassen M."/>
            <person name="Woodard K."/>
            <person name="Webb A."/>
            <person name="Webby R.J."/>
            <person name="El Zowalaty M.E."/>
        </authorList>
    </citation>
    <scope>NUCLEOTIDE SEQUENCE [LARGE SCALE GENOMIC DNA]</scope>
    <source>
        <strain evidence="1">Pf1</strain>
    </source>
</reference>
<evidence type="ECO:0000313" key="2">
    <source>
        <dbReference type="Proteomes" id="UP001157938"/>
    </source>
</evidence>
<comment type="caution">
    <text evidence="1">The sequence shown here is derived from an EMBL/GenBank/DDBJ whole genome shotgun (WGS) entry which is preliminary data.</text>
</comment>
<accession>A0ABN8CIZ9</accession>
<organism evidence="1 2">
    <name type="scientific">Peronospora farinosa</name>
    <dbReference type="NCBI Taxonomy" id="134698"/>
    <lineage>
        <taxon>Eukaryota</taxon>
        <taxon>Sar</taxon>
        <taxon>Stramenopiles</taxon>
        <taxon>Oomycota</taxon>
        <taxon>Peronosporomycetes</taxon>
        <taxon>Peronosporales</taxon>
        <taxon>Peronosporaceae</taxon>
        <taxon>Peronospora</taxon>
    </lineage>
</organism>